<proteinExistence type="predicted"/>
<accession>A0AAW1TCV1</accession>
<organism evidence="2 3">
    <name type="scientific">Apatococcus fuscideae</name>
    <dbReference type="NCBI Taxonomy" id="2026836"/>
    <lineage>
        <taxon>Eukaryota</taxon>
        <taxon>Viridiplantae</taxon>
        <taxon>Chlorophyta</taxon>
        <taxon>core chlorophytes</taxon>
        <taxon>Trebouxiophyceae</taxon>
        <taxon>Chlorellales</taxon>
        <taxon>Chlorellaceae</taxon>
        <taxon>Apatococcus</taxon>
    </lineage>
</organism>
<dbReference type="Proteomes" id="UP001485043">
    <property type="component" value="Unassembled WGS sequence"/>
</dbReference>
<keyword evidence="3" id="KW-1185">Reference proteome</keyword>
<feature type="region of interest" description="Disordered" evidence="1">
    <location>
        <begin position="1"/>
        <end position="31"/>
    </location>
</feature>
<name>A0AAW1TCV1_9CHLO</name>
<feature type="compositionally biased region" description="Basic and acidic residues" evidence="1">
    <location>
        <begin position="12"/>
        <end position="25"/>
    </location>
</feature>
<gene>
    <name evidence="2" type="ORF">WJX84_011609</name>
</gene>
<comment type="caution">
    <text evidence="2">The sequence shown here is derived from an EMBL/GenBank/DDBJ whole genome shotgun (WGS) entry which is preliminary data.</text>
</comment>
<protein>
    <submittedName>
        <fullName evidence="2">Uncharacterized protein</fullName>
    </submittedName>
</protein>
<evidence type="ECO:0000256" key="1">
    <source>
        <dbReference type="SAM" id="MobiDB-lite"/>
    </source>
</evidence>
<dbReference type="AlphaFoldDB" id="A0AAW1TCV1"/>
<reference evidence="2 3" key="1">
    <citation type="journal article" date="2024" name="Nat. Commun.">
        <title>Phylogenomics reveals the evolutionary origins of lichenization in chlorophyte algae.</title>
        <authorList>
            <person name="Puginier C."/>
            <person name="Libourel C."/>
            <person name="Otte J."/>
            <person name="Skaloud P."/>
            <person name="Haon M."/>
            <person name="Grisel S."/>
            <person name="Petersen M."/>
            <person name="Berrin J.G."/>
            <person name="Delaux P.M."/>
            <person name="Dal Grande F."/>
            <person name="Keller J."/>
        </authorList>
    </citation>
    <scope>NUCLEOTIDE SEQUENCE [LARGE SCALE GENOMIC DNA]</scope>
    <source>
        <strain evidence="2 3">SAG 2523</strain>
    </source>
</reference>
<evidence type="ECO:0000313" key="2">
    <source>
        <dbReference type="EMBL" id="KAK9866402.1"/>
    </source>
</evidence>
<dbReference type="EMBL" id="JALJOV010000165">
    <property type="protein sequence ID" value="KAK9866402.1"/>
    <property type="molecule type" value="Genomic_DNA"/>
</dbReference>
<evidence type="ECO:0000313" key="3">
    <source>
        <dbReference type="Proteomes" id="UP001485043"/>
    </source>
</evidence>
<sequence length="93" mass="10783">MKFKKLNNRQPDNGRPKAAERRSERGPAQGHWTHVQPCIAFLPGGWLTYWKQPDELLGLKMPEGDYRDRLPSRPEDVARVYEGLPRMGLGRWA</sequence>